<gene>
    <name evidence="2" type="ORF">CEN44_12855</name>
</gene>
<dbReference type="PANTHER" id="PTHR37835:SF1">
    <property type="entry name" value="ALPHA-CLOSTRIPAIN"/>
    <property type="match status" value="1"/>
</dbReference>
<dbReference type="EMBL" id="NRQW01000277">
    <property type="protein sequence ID" value="PLZ89571.1"/>
    <property type="molecule type" value="Genomic_DNA"/>
</dbReference>
<name>A0A2N6K2U4_FISMU</name>
<dbReference type="InterPro" id="IPR018247">
    <property type="entry name" value="EF_Hand_1_Ca_BS"/>
</dbReference>
<evidence type="ECO:0000313" key="2">
    <source>
        <dbReference type="EMBL" id="PLZ89571.1"/>
    </source>
</evidence>
<dbReference type="AlphaFoldDB" id="A0A2N6K2U4"/>
<proteinExistence type="predicted"/>
<organism evidence="2 3">
    <name type="scientific">Fischerella muscicola CCMEE 5323</name>
    <dbReference type="NCBI Taxonomy" id="2019572"/>
    <lineage>
        <taxon>Bacteria</taxon>
        <taxon>Bacillati</taxon>
        <taxon>Cyanobacteriota</taxon>
        <taxon>Cyanophyceae</taxon>
        <taxon>Nostocales</taxon>
        <taxon>Hapalosiphonaceae</taxon>
        <taxon>Fischerella</taxon>
    </lineage>
</organism>
<dbReference type="Pfam" id="PF03415">
    <property type="entry name" value="Peptidase_C11"/>
    <property type="match status" value="1"/>
</dbReference>
<dbReference type="PANTHER" id="PTHR37835">
    <property type="entry name" value="ALPHA-CLOSTRIPAIN"/>
    <property type="match status" value="1"/>
</dbReference>
<dbReference type="RefSeq" id="WP_016865278.1">
    <property type="nucleotide sequence ID" value="NZ_CAWNVR010000376.1"/>
</dbReference>
<sequence>MRANSRDNTLNSAKGLNVTSDTQSLQNWVGRSDTNDFYSFNLSGRSSFNLSLSGLSANADVQLIKDTNSNGQVDTNEIIAGSYQTGRKAESIQTTLDSGNYFIKVYSAGGSTNYNLGVCAKPTTADWTFMVYLDADNNLENFGIQDFLEMAKVGSTANVNIVVQMDRISGYDIRYDNWTDTRRGLVRQWDKPGSSWGTSIGEANMGAQSTLSDFMNWSMTNYKANNYALVLWNHGGGYDGICWDDSNQHDRLELKEISGALANVSDTVDVIGADACLMGMTEFAYQIRNHASVMVAAEELTPGQGWNYTRVLSDLTANSKMTAAEFGSAIVNGFGDYYGVLDTGIQETLSAIDLVKLRSSNPNNLSNALSQFATTFMNVSTSSDRTKLETYRSSSVNFGDGYYPEYRDLGSVLAGVINDITMTSMIRDAALMVLDTYNSLIISNYSADGRATGLAINFQARGKSVDGYYNSSNLDFAADTSWDEFLHWWQTA</sequence>
<dbReference type="Pfam" id="PF04151">
    <property type="entry name" value="PPC"/>
    <property type="match status" value="1"/>
</dbReference>
<comment type="caution">
    <text evidence="2">The sequence shown here is derived from an EMBL/GenBank/DDBJ whole genome shotgun (WGS) entry which is preliminary data.</text>
</comment>
<dbReference type="InterPro" id="IPR007280">
    <property type="entry name" value="Peptidase_C_arc/bac"/>
</dbReference>
<dbReference type="Gene3D" id="3.40.50.11970">
    <property type="match status" value="1"/>
</dbReference>
<evidence type="ECO:0000259" key="1">
    <source>
        <dbReference type="Pfam" id="PF04151"/>
    </source>
</evidence>
<dbReference type="Proteomes" id="UP000235036">
    <property type="component" value="Unassembled WGS sequence"/>
</dbReference>
<keyword evidence="3" id="KW-1185">Reference proteome</keyword>
<accession>A0A2N6K2U4</accession>
<dbReference type="Gene3D" id="2.60.120.380">
    <property type="match status" value="1"/>
</dbReference>
<protein>
    <recommendedName>
        <fullName evidence="1">Peptidase C-terminal archaeal/bacterial domain-containing protein</fullName>
    </recommendedName>
</protein>
<dbReference type="PROSITE" id="PS00018">
    <property type="entry name" value="EF_HAND_1"/>
    <property type="match status" value="1"/>
</dbReference>
<reference evidence="2 3" key="1">
    <citation type="submission" date="2017-08" db="EMBL/GenBank/DDBJ databases">
        <title>Genomes of Fischerella (Mastigocladus) sp. strains.</title>
        <authorList>
            <person name="Miller S.R."/>
        </authorList>
    </citation>
    <scope>NUCLEOTIDE SEQUENCE [LARGE SCALE GENOMIC DNA]</scope>
    <source>
        <strain evidence="2 3">CCMEE 5323</strain>
    </source>
</reference>
<feature type="domain" description="Peptidase C-terminal archaeal/bacterial" evidence="1">
    <location>
        <begin position="35"/>
        <end position="107"/>
    </location>
</feature>
<dbReference type="InterPro" id="IPR005077">
    <property type="entry name" value="Peptidase_C11"/>
</dbReference>
<dbReference type="SUPFAM" id="SSF89260">
    <property type="entry name" value="Collagen-binding domain"/>
    <property type="match status" value="1"/>
</dbReference>
<evidence type="ECO:0000313" key="3">
    <source>
        <dbReference type="Proteomes" id="UP000235036"/>
    </source>
</evidence>